<evidence type="ECO:0000313" key="2">
    <source>
        <dbReference type="Proteomes" id="UP001652740"/>
    </source>
</evidence>
<dbReference type="GeneID" id="128202425"/>
<dbReference type="RefSeq" id="XP_052758687.1">
    <property type="nucleotide sequence ID" value="XM_052902727.1"/>
</dbReference>
<evidence type="ECO:0000313" key="3">
    <source>
        <dbReference type="RefSeq" id="XP_052758687.1"/>
    </source>
</evidence>
<reference evidence="3" key="1">
    <citation type="submission" date="2025-08" db="UniProtKB">
        <authorList>
            <consortium name="RefSeq"/>
        </authorList>
    </citation>
    <scope>IDENTIFICATION</scope>
    <source>
        <tissue evidence="3">Whole larvae</tissue>
    </source>
</reference>
<name>A0ABM3N532_GALME</name>
<gene>
    <name evidence="3" type="primary">LOC128202425</name>
</gene>
<protein>
    <submittedName>
        <fullName evidence="3">Dentin sialophosphoprotein-like</fullName>
    </submittedName>
</protein>
<proteinExistence type="predicted"/>
<sequence>MKRSMRILQLLKDSCQKTETSVNLSSDSTNNEEMSDSSNYNSGTDSNYTPSAHDTSSDESFLQENMNCPVILERNIQESTKDVDSTSRHISNKNNISCGEIISIESSSCNKNYPSKQDVVIHLNNNVLGDSNKNEIVIPNMKIPQKKSNP</sequence>
<feature type="region of interest" description="Disordered" evidence="1">
    <location>
        <begin position="19"/>
        <end position="64"/>
    </location>
</feature>
<dbReference type="Proteomes" id="UP001652740">
    <property type="component" value="Unplaced"/>
</dbReference>
<organism evidence="2 3">
    <name type="scientific">Galleria mellonella</name>
    <name type="common">Greater wax moth</name>
    <dbReference type="NCBI Taxonomy" id="7137"/>
    <lineage>
        <taxon>Eukaryota</taxon>
        <taxon>Metazoa</taxon>
        <taxon>Ecdysozoa</taxon>
        <taxon>Arthropoda</taxon>
        <taxon>Hexapoda</taxon>
        <taxon>Insecta</taxon>
        <taxon>Pterygota</taxon>
        <taxon>Neoptera</taxon>
        <taxon>Endopterygota</taxon>
        <taxon>Lepidoptera</taxon>
        <taxon>Glossata</taxon>
        <taxon>Ditrysia</taxon>
        <taxon>Pyraloidea</taxon>
        <taxon>Pyralidae</taxon>
        <taxon>Galleriinae</taxon>
        <taxon>Galleria</taxon>
    </lineage>
</organism>
<keyword evidence="2" id="KW-1185">Reference proteome</keyword>
<accession>A0ABM3N532</accession>
<evidence type="ECO:0000256" key="1">
    <source>
        <dbReference type="SAM" id="MobiDB-lite"/>
    </source>
</evidence>